<name>A0A160JHC5_9PROT</name>
<proteinExistence type="predicted"/>
<reference evidence="2 3" key="1">
    <citation type="journal article" date="2013" name="Int. J. Syst. Evol. Microbiol.">
        <title>Azospirillum humicireducens sp. nov., a nitrogen-fixing bacterium isolated from a microbial fuel cell.</title>
        <authorList>
            <person name="Zhou S."/>
            <person name="Han L."/>
            <person name="Wang Y."/>
            <person name="Yang G."/>
            <person name="Zhuang L."/>
            <person name="Hu P."/>
        </authorList>
    </citation>
    <scope>NUCLEOTIDE SEQUENCE [LARGE SCALE GENOMIC DNA]</scope>
    <source>
        <strain evidence="2 3">SgZ-5</strain>
    </source>
</reference>
<dbReference type="AlphaFoldDB" id="A0A160JHC5"/>
<gene>
    <name evidence="2" type="ORF">A6A40_11350</name>
</gene>
<dbReference type="KEGG" id="ahu:A6A40_11350"/>
<accession>A0A160JHC5</accession>
<keyword evidence="3" id="KW-1185">Reference proteome</keyword>
<feature type="compositionally biased region" description="Low complexity" evidence="1">
    <location>
        <begin position="70"/>
        <end position="80"/>
    </location>
</feature>
<evidence type="ECO:0000313" key="2">
    <source>
        <dbReference type="EMBL" id="ANC92449.1"/>
    </source>
</evidence>
<evidence type="ECO:0000256" key="1">
    <source>
        <dbReference type="SAM" id="MobiDB-lite"/>
    </source>
</evidence>
<dbReference type="EMBL" id="CP015285">
    <property type="protein sequence ID" value="ANC92449.1"/>
    <property type="molecule type" value="Genomic_DNA"/>
</dbReference>
<dbReference type="InterPro" id="IPR009562">
    <property type="entry name" value="DUF1178"/>
</dbReference>
<dbReference type="OrthoDB" id="9799894at2"/>
<organism evidence="2 3">
    <name type="scientific">Azospirillum humicireducens</name>
    <dbReference type="NCBI Taxonomy" id="1226968"/>
    <lineage>
        <taxon>Bacteria</taxon>
        <taxon>Pseudomonadati</taxon>
        <taxon>Pseudomonadota</taxon>
        <taxon>Alphaproteobacteria</taxon>
        <taxon>Rhodospirillales</taxon>
        <taxon>Azospirillaceae</taxon>
        <taxon>Azospirillum</taxon>
    </lineage>
</organism>
<dbReference type="STRING" id="1226968.A6A40_11350"/>
<dbReference type="RefSeq" id="WP_063635502.1">
    <property type="nucleotide sequence ID" value="NZ_CP015285.1"/>
</dbReference>
<sequence>MILFALRCSADHRFEAWFRNGATYDEQAAAHQIACPICGDTVVGKAPMAPRIAKGVARAADRARDQAEAVAADAPSAPVPATIPAHPPSHLPSHGPAALPVPIPPAPLPSTADMVAALPPSLNDAQREAVAEVMRQLTEVRRSVEKNCDYVGDRFAEEARRIHYGEADPRGIYGEASDDEVAELHEEGVTFHRIPWIPRSDS</sequence>
<feature type="region of interest" description="Disordered" evidence="1">
    <location>
        <begin position="70"/>
        <end position="94"/>
    </location>
</feature>
<dbReference type="Pfam" id="PF06676">
    <property type="entry name" value="DUF1178"/>
    <property type="match status" value="1"/>
</dbReference>
<evidence type="ECO:0000313" key="3">
    <source>
        <dbReference type="Proteomes" id="UP000077405"/>
    </source>
</evidence>
<dbReference type="Proteomes" id="UP000077405">
    <property type="component" value="Chromosome"/>
</dbReference>
<protein>
    <submittedName>
        <fullName evidence="2">DUF1178 domain-containing protein</fullName>
    </submittedName>
</protein>